<proteinExistence type="predicted"/>
<comment type="caution">
    <text evidence="2">The sequence shown here is derived from an EMBL/GenBank/DDBJ whole genome shotgun (WGS) entry which is preliminary data.</text>
</comment>
<protein>
    <recommendedName>
        <fullName evidence="4">PEP-CTERM sorting domain-containing protein</fullName>
    </recommendedName>
</protein>
<feature type="chain" id="PRO_5026696336" description="PEP-CTERM sorting domain-containing protein" evidence="1">
    <location>
        <begin position="26"/>
        <end position="217"/>
    </location>
</feature>
<evidence type="ECO:0000256" key="1">
    <source>
        <dbReference type="SAM" id="SignalP"/>
    </source>
</evidence>
<evidence type="ECO:0008006" key="4">
    <source>
        <dbReference type="Google" id="ProtNLM"/>
    </source>
</evidence>
<dbReference type="Proteomes" id="UP000471381">
    <property type="component" value="Unassembled WGS sequence"/>
</dbReference>
<organism evidence="2 3">
    <name type="scientific">Alteromonas genovensis</name>
    <dbReference type="NCBI Taxonomy" id="471225"/>
    <lineage>
        <taxon>Bacteria</taxon>
        <taxon>Pseudomonadati</taxon>
        <taxon>Pseudomonadota</taxon>
        <taxon>Gammaproteobacteria</taxon>
        <taxon>Alteromonadales</taxon>
        <taxon>Alteromonadaceae</taxon>
        <taxon>Alteromonas/Salinimonas group</taxon>
        <taxon>Alteromonas</taxon>
    </lineage>
</organism>
<gene>
    <name evidence="2" type="ORF">GTQ48_03120</name>
</gene>
<dbReference type="EMBL" id="JAAAWO010000002">
    <property type="protein sequence ID" value="NDW14524.1"/>
    <property type="molecule type" value="Genomic_DNA"/>
</dbReference>
<keyword evidence="1" id="KW-0732">Signal</keyword>
<accession>A0A6N9TB49</accession>
<keyword evidence="3" id="KW-1185">Reference proteome</keyword>
<sequence>MNFRFITAVTLVFICAQVMCTRANASLISNGDFQTCSIDGWSLDTDAFGEPANTSDFSIINNAGQCSAQVSVENSLSVNFNNSLITQLDLSDVANGVSLDLSFDWIFSGFDLQTDTESDLFSVVLNDGINIETLFSVFENGSGTFTTQIDNSYDGFFLEFVLEPGFNPESFASTFIIDNVFLTEEVDVPTPHTSLLMAMGLAIIGIRRKHQDKRGAL</sequence>
<reference evidence="2 3" key="1">
    <citation type="submission" date="2020-01" db="EMBL/GenBank/DDBJ databases">
        <title>Genomes of bacteria type strains.</title>
        <authorList>
            <person name="Chen J."/>
            <person name="Zhu S."/>
            <person name="Yang J."/>
        </authorList>
    </citation>
    <scope>NUCLEOTIDE SEQUENCE [LARGE SCALE GENOMIC DNA]</scope>
    <source>
        <strain evidence="2 3">LMG 24078</strain>
    </source>
</reference>
<dbReference type="AlphaFoldDB" id="A0A6N9TB49"/>
<feature type="signal peptide" evidence="1">
    <location>
        <begin position="1"/>
        <end position="25"/>
    </location>
</feature>
<evidence type="ECO:0000313" key="3">
    <source>
        <dbReference type="Proteomes" id="UP000471381"/>
    </source>
</evidence>
<evidence type="ECO:0000313" key="2">
    <source>
        <dbReference type="EMBL" id="NDW14524.1"/>
    </source>
</evidence>
<name>A0A6N9TB49_9ALTE</name>